<evidence type="ECO:0000313" key="10">
    <source>
        <dbReference type="Proteomes" id="UP000029382"/>
    </source>
</evidence>
<name>A0A091BVA9_STREI</name>
<dbReference type="InterPro" id="IPR051446">
    <property type="entry name" value="HTH_trans_reg/aminotransferase"/>
</dbReference>
<dbReference type="AlphaFoldDB" id="A0A091BVA9"/>
<dbReference type="GO" id="GO:0003677">
    <property type="term" value="F:DNA binding"/>
    <property type="evidence" value="ECO:0007669"/>
    <property type="project" value="UniProtKB-KW"/>
</dbReference>
<proteinExistence type="inferred from homology"/>
<evidence type="ECO:0000313" key="11">
    <source>
        <dbReference type="Proteomes" id="UP000182793"/>
    </source>
</evidence>
<dbReference type="GO" id="GO:0003700">
    <property type="term" value="F:DNA-binding transcription factor activity"/>
    <property type="evidence" value="ECO:0007669"/>
    <property type="project" value="InterPro"/>
</dbReference>
<dbReference type="GO" id="GO:0008483">
    <property type="term" value="F:transaminase activity"/>
    <property type="evidence" value="ECO:0007669"/>
    <property type="project" value="UniProtKB-KW"/>
</dbReference>
<evidence type="ECO:0000256" key="5">
    <source>
        <dbReference type="ARBA" id="ARBA00023125"/>
    </source>
</evidence>
<dbReference type="InterPro" id="IPR015421">
    <property type="entry name" value="PyrdxlP-dep_Trfase_major"/>
</dbReference>
<dbReference type="GO" id="GO:0030170">
    <property type="term" value="F:pyridoxal phosphate binding"/>
    <property type="evidence" value="ECO:0007669"/>
    <property type="project" value="InterPro"/>
</dbReference>
<dbReference type="PANTHER" id="PTHR46577">
    <property type="entry name" value="HTH-TYPE TRANSCRIPTIONAL REGULATORY PROTEIN GABR"/>
    <property type="match status" value="1"/>
</dbReference>
<evidence type="ECO:0000256" key="6">
    <source>
        <dbReference type="ARBA" id="ARBA00023163"/>
    </source>
</evidence>
<dbReference type="InterPro" id="IPR004839">
    <property type="entry name" value="Aminotransferase_I/II_large"/>
</dbReference>
<evidence type="ECO:0000313" key="8">
    <source>
        <dbReference type="EMBL" id="KFN87707.1"/>
    </source>
</evidence>
<dbReference type="InterPro" id="IPR015424">
    <property type="entry name" value="PyrdxlP-dep_Trfase"/>
</dbReference>
<keyword evidence="3" id="KW-0663">Pyridoxal phosphate</keyword>
<keyword evidence="11" id="KW-1185">Reference proteome</keyword>
<protein>
    <submittedName>
        <fullName evidence="9">DNA-binding transcriptional regulator, MocR family, contains an aminotransferase domain</fullName>
    </submittedName>
    <submittedName>
        <fullName evidence="8">GntR family transcriptional regulator</fullName>
    </submittedName>
</protein>
<evidence type="ECO:0000259" key="7">
    <source>
        <dbReference type="PROSITE" id="PS50949"/>
    </source>
</evidence>
<dbReference type="Proteomes" id="UP000029382">
    <property type="component" value="Unassembled WGS sequence"/>
</dbReference>
<keyword evidence="4" id="KW-0805">Transcription regulation</keyword>
<evidence type="ECO:0000256" key="3">
    <source>
        <dbReference type="ARBA" id="ARBA00022898"/>
    </source>
</evidence>
<dbReference type="SUPFAM" id="SSF46785">
    <property type="entry name" value="Winged helix' DNA-binding domain"/>
    <property type="match status" value="1"/>
</dbReference>
<keyword evidence="5 9" id="KW-0238">DNA-binding</keyword>
<dbReference type="PROSITE" id="PS50949">
    <property type="entry name" value="HTH_GNTR"/>
    <property type="match status" value="1"/>
</dbReference>
<dbReference type="EMBL" id="AUZH01000021">
    <property type="protein sequence ID" value="KFN87707.1"/>
    <property type="molecule type" value="Genomic_DNA"/>
</dbReference>
<dbReference type="Pfam" id="PF00155">
    <property type="entry name" value="Aminotran_1_2"/>
    <property type="match status" value="1"/>
</dbReference>
<keyword evidence="2 9" id="KW-0808">Transferase</keyword>
<dbReference type="InterPro" id="IPR000524">
    <property type="entry name" value="Tscrpt_reg_HTH_GntR"/>
</dbReference>
<dbReference type="SUPFAM" id="SSF53383">
    <property type="entry name" value="PLP-dependent transferases"/>
    <property type="match status" value="1"/>
</dbReference>
<dbReference type="PANTHER" id="PTHR46577:SF1">
    <property type="entry name" value="HTH-TYPE TRANSCRIPTIONAL REGULATORY PROTEIN GABR"/>
    <property type="match status" value="1"/>
</dbReference>
<keyword evidence="2 9" id="KW-0032">Aminotransferase</keyword>
<sequence>MTSKYQEIITTIIDQIENGKLQKGERIPSIRRLSQKFHCSKDTVQRALLELKFKNYIYAVEKSGYYVLEGKSQKETPLNLSLSDYNNMAYEDFTTCLTETLVNRENYLFNYYYQQEGLQELIDSLQDYLEKSAIYAKKEDILVTSGTQQALYILSQVTFPNHKKTILLEQPTYHRMNDLVTSLKLPYQTIERDFEGIDLARLEELFKTGDIKFFYTISRFSNPLGLSYSTSEKQKIVELAERYDVYIIEDDYMGDFAKSTDLPLHYYDTSGHVIYLKSFSMTIFPALRLGTIILPPVLTKAFLDHKKMIDYDTNLIMQKALSLYLDSGLFEKNLNYLKQVFQKQSQKNDTILADFPRIQHFSSSLQGLVLELPENQHLGDLKFTDKINYLEDNYLSLTEKRFIKLSNNQDIFSILRMISER</sequence>
<dbReference type="Gene3D" id="3.40.640.10">
    <property type="entry name" value="Type I PLP-dependent aspartate aminotransferase-like (Major domain)"/>
    <property type="match status" value="1"/>
</dbReference>
<feature type="domain" description="HTH gntR-type" evidence="7">
    <location>
        <begin position="2"/>
        <end position="70"/>
    </location>
</feature>
<evidence type="ECO:0000256" key="1">
    <source>
        <dbReference type="ARBA" id="ARBA00005384"/>
    </source>
</evidence>
<dbReference type="SMART" id="SM00345">
    <property type="entry name" value="HTH_GNTR"/>
    <property type="match status" value="1"/>
</dbReference>
<dbReference type="RefSeq" id="WP_039696888.1">
    <property type="nucleotide sequence ID" value="NZ_AUZH01000021.1"/>
</dbReference>
<dbReference type="CDD" id="cd00609">
    <property type="entry name" value="AAT_like"/>
    <property type="match status" value="1"/>
</dbReference>
<evidence type="ECO:0000313" key="9">
    <source>
        <dbReference type="EMBL" id="SFL45189.1"/>
    </source>
</evidence>
<evidence type="ECO:0000256" key="4">
    <source>
        <dbReference type="ARBA" id="ARBA00023015"/>
    </source>
</evidence>
<comment type="similarity">
    <text evidence="1">In the C-terminal section; belongs to the class-I pyridoxal-phosphate-dependent aminotransferase family.</text>
</comment>
<evidence type="ECO:0000256" key="2">
    <source>
        <dbReference type="ARBA" id="ARBA00022576"/>
    </source>
</evidence>
<accession>A0A091BVA9</accession>
<organism evidence="8 10">
    <name type="scientific">Streptococcus equinus JB1</name>
    <dbReference type="NCBI Taxonomy" id="1294274"/>
    <lineage>
        <taxon>Bacteria</taxon>
        <taxon>Bacillati</taxon>
        <taxon>Bacillota</taxon>
        <taxon>Bacilli</taxon>
        <taxon>Lactobacillales</taxon>
        <taxon>Streptococcaceae</taxon>
        <taxon>Streptococcus</taxon>
    </lineage>
</organism>
<reference evidence="8 10" key="1">
    <citation type="journal article" date="2014" name="Genome Announc.">
        <title>Draft Genome Sequences of Streptococcus bovis Strains ATCC 33317 and JB1.</title>
        <authorList>
            <person name="Benahmed F.H."/>
            <person name="Gopinath G.R."/>
            <person name="Harbottle H."/>
            <person name="Cotta M.A."/>
            <person name="Luo Y."/>
            <person name="Henderson C."/>
            <person name="Teri P."/>
            <person name="Soppet D."/>
            <person name="Rasmussen M."/>
            <person name="Whitehead T.R."/>
            <person name="Davidson M."/>
        </authorList>
    </citation>
    <scope>NUCLEOTIDE SEQUENCE [LARGE SCALE GENOMIC DNA]</scope>
    <source>
        <strain evidence="8 10">JB1</strain>
    </source>
</reference>
<reference evidence="9 11" key="2">
    <citation type="submission" date="2016-10" db="EMBL/GenBank/DDBJ databases">
        <authorList>
            <person name="Varghese N."/>
            <person name="Submissions S."/>
        </authorList>
    </citation>
    <scope>NUCLEOTIDE SEQUENCE [LARGE SCALE GENOMIC DNA]</scope>
    <source>
        <strain evidence="9 11">JB1</strain>
    </source>
</reference>
<dbReference type="InterPro" id="IPR036388">
    <property type="entry name" value="WH-like_DNA-bd_sf"/>
</dbReference>
<dbReference type="CDD" id="cd07377">
    <property type="entry name" value="WHTH_GntR"/>
    <property type="match status" value="1"/>
</dbReference>
<dbReference type="Proteomes" id="UP000182793">
    <property type="component" value="Unassembled WGS sequence"/>
</dbReference>
<dbReference type="Pfam" id="PF00392">
    <property type="entry name" value="GntR"/>
    <property type="match status" value="1"/>
</dbReference>
<dbReference type="Gene3D" id="1.10.10.10">
    <property type="entry name" value="Winged helix-like DNA-binding domain superfamily/Winged helix DNA-binding domain"/>
    <property type="match status" value="1"/>
</dbReference>
<gene>
    <name evidence="8" type="ORF">H702_06320</name>
    <name evidence="9" type="ORF">SAMN02910290_01851</name>
</gene>
<dbReference type="InterPro" id="IPR036390">
    <property type="entry name" value="WH_DNA-bd_sf"/>
</dbReference>
<comment type="caution">
    <text evidence="8">The sequence shown here is derived from an EMBL/GenBank/DDBJ whole genome shotgun (WGS) entry which is preliminary data.</text>
</comment>
<keyword evidence="6" id="KW-0804">Transcription</keyword>
<dbReference type="EMBL" id="FOTG01000013">
    <property type="protein sequence ID" value="SFL45189.1"/>
    <property type="molecule type" value="Genomic_DNA"/>
</dbReference>